<reference evidence="2" key="1">
    <citation type="submission" date="2020-04" db="EMBL/GenBank/DDBJ databases">
        <title>Analysis of mating type loci in Filobasidium floriforme.</title>
        <authorList>
            <person name="Nowrousian M."/>
        </authorList>
    </citation>
    <scope>NUCLEOTIDE SEQUENCE</scope>
    <source>
        <strain evidence="2">CBS 6242</strain>
    </source>
</reference>
<feature type="region of interest" description="Disordered" evidence="1">
    <location>
        <begin position="129"/>
        <end position="168"/>
    </location>
</feature>
<dbReference type="Proteomes" id="UP000812966">
    <property type="component" value="Unassembled WGS sequence"/>
</dbReference>
<dbReference type="GO" id="GO:0043248">
    <property type="term" value="P:proteasome assembly"/>
    <property type="evidence" value="ECO:0007669"/>
    <property type="project" value="InterPro"/>
</dbReference>
<feature type="region of interest" description="Disordered" evidence="1">
    <location>
        <begin position="55"/>
        <end position="74"/>
    </location>
</feature>
<sequence>MTTSTPTSTTTTSKAYSITFPTPFHTSPYRFIVQHTTIGPSTSLLYAGLGTVAGEDDVDHEGDEGSKKDGNGNADAYQAALRNAEGGPDDMTVGIEEPSSSPEYGSNIRVDLRPGSRRLASDWACSFPSRSSTIPNTSTTLLSISNPANNSSSSQSAGPGLGGSDTERGKNIANRLARRTSRQIFLNLNLPHPLPTDLFPASISSSAFPGSSISRTGMGMGPSAGSAGGMGGDPVEAKLVLALEKALVRVLQGDL</sequence>
<organism evidence="2 3">
    <name type="scientific">Filobasidium floriforme</name>
    <dbReference type="NCBI Taxonomy" id="5210"/>
    <lineage>
        <taxon>Eukaryota</taxon>
        <taxon>Fungi</taxon>
        <taxon>Dikarya</taxon>
        <taxon>Basidiomycota</taxon>
        <taxon>Agaricomycotina</taxon>
        <taxon>Tremellomycetes</taxon>
        <taxon>Filobasidiales</taxon>
        <taxon>Filobasidiaceae</taxon>
        <taxon>Filobasidium</taxon>
    </lineage>
</organism>
<gene>
    <name evidence="2" type="ORF">FFLO_02148</name>
</gene>
<protein>
    <submittedName>
        <fullName evidence="2">Uncharacterized protein</fullName>
    </submittedName>
</protein>
<dbReference type="AlphaFoldDB" id="A0A8K0NPC2"/>
<evidence type="ECO:0000313" key="2">
    <source>
        <dbReference type="EMBL" id="KAG7562368.1"/>
    </source>
</evidence>
<proteinExistence type="predicted"/>
<feature type="compositionally biased region" description="Low complexity" evidence="1">
    <location>
        <begin position="141"/>
        <end position="158"/>
    </location>
</feature>
<name>A0A8K0NPC2_9TREE</name>
<evidence type="ECO:0000256" key="1">
    <source>
        <dbReference type="SAM" id="MobiDB-lite"/>
    </source>
</evidence>
<dbReference type="OrthoDB" id="368507at2759"/>
<feature type="compositionally biased region" description="Polar residues" evidence="1">
    <location>
        <begin position="129"/>
        <end position="140"/>
    </location>
</feature>
<accession>A0A8K0NPC2</accession>
<keyword evidence="3" id="KW-1185">Reference proteome</keyword>
<evidence type="ECO:0000313" key="3">
    <source>
        <dbReference type="Proteomes" id="UP000812966"/>
    </source>
</evidence>
<dbReference type="Pfam" id="PF16093">
    <property type="entry name" value="PAC4"/>
    <property type="match status" value="1"/>
</dbReference>
<comment type="caution">
    <text evidence="2">The sequence shown here is derived from an EMBL/GenBank/DDBJ whole genome shotgun (WGS) entry which is preliminary data.</text>
</comment>
<dbReference type="InterPro" id="IPR032157">
    <property type="entry name" value="PAC4"/>
</dbReference>
<dbReference type="EMBL" id="JABELV010000033">
    <property type="protein sequence ID" value="KAG7562368.1"/>
    <property type="molecule type" value="Genomic_DNA"/>
</dbReference>